<dbReference type="OrthoDB" id="9773828at2"/>
<reference evidence="2 3" key="1">
    <citation type="journal article" date="2008" name="J. Bacteriol.">
        <title>Insights into plant cell wall degradation from the genome sequence of the soil bacterium Cellvibrio japonicus.</title>
        <authorList>
            <person name="Deboy R.T."/>
            <person name="Mongodin E.F."/>
            <person name="Fouts D.E."/>
            <person name="Tailford L.E."/>
            <person name="Khouri H."/>
            <person name="Emerson J.B."/>
            <person name="Mohamoud Y."/>
            <person name="Watkins K."/>
            <person name="Henrissat B."/>
            <person name="Gilbert H.J."/>
            <person name="Nelson K.E."/>
        </authorList>
    </citation>
    <scope>NUCLEOTIDE SEQUENCE [LARGE SCALE GENOMIC DNA]</scope>
    <source>
        <strain evidence="2 3">Ueda107</strain>
    </source>
</reference>
<dbReference type="Pfam" id="PF00248">
    <property type="entry name" value="Aldo_ket_red"/>
    <property type="match status" value="1"/>
</dbReference>
<dbReference type="eggNOG" id="COG0667">
    <property type="taxonomic scope" value="Bacteria"/>
</dbReference>
<protein>
    <submittedName>
        <fullName evidence="2">Oxidoreductase, aldo/keto reductase family</fullName>
    </submittedName>
</protein>
<gene>
    <name evidence="2" type="ordered locus">CJA_0746</name>
</gene>
<proteinExistence type="predicted"/>
<evidence type="ECO:0000313" key="2">
    <source>
        <dbReference type="EMBL" id="ACE86071.1"/>
    </source>
</evidence>
<dbReference type="InterPro" id="IPR036812">
    <property type="entry name" value="NAD(P)_OxRdtase_dom_sf"/>
</dbReference>
<dbReference type="PANTHER" id="PTHR43312">
    <property type="entry name" value="D-THREO-ALDOSE 1-DEHYDROGENASE"/>
    <property type="match status" value="1"/>
</dbReference>
<accession>B3PK84</accession>
<evidence type="ECO:0000313" key="3">
    <source>
        <dbReference type="Proteomes" id="UP000001036"/>
    </source>
</evidence>
<dbReference type="InterPro" id="IPR023210">
    <property type="entry name" value="NADP_OxRdtase_dom"/>
</dbReference>
<sequence length="272" mass="29895">MLPRRRLGLTELEPGIISLGTVKFGRNQSVKYPDSFNLPSNEQLRELLAAARDLGVNLLDTAPAYGFSEERLGDLLRGERQSWIISTKVGEEFEPDKFAQEGRSWFDFSARHTRASIERSMRRLRTDYLDIVLIHSDGNDLDILEQSPVIDSLCRLQQEGWIRAIGISSKTAEGGLKAAELCDLVMVTYNPQNPHEEAVIDRCRDLGKGVLLKKVLASGHICHDAPASGKDALEQALAFALGKPGVTSAVIGTINPAHLRANCLAAMAVLHD</sequence>
<dbReference type="PANTHER" id="PTHR43312:SF1">
    <property type="entry name" value="NADP-DEPENDENT OXIDOREDUCTASE DOMAIN-CONTAINING PROTEIN"/>
    <property type="match status" value="1"/>
</dbReference>
<organism evidence="2 3">
    <name type="scientific">Cellvibrio japonicus (strain Ueda107)</name>
    <name type="common">Pseudomonas fluorescens subsp. cellulosa</name>
    <dbReference type="NCBI Taxonomy" id="498211"/>
    <lineage>
        <taxon>Bacteria</taxon>
        <taxon>Pseudomonadati</taxon>
        <taxon>Pseudomonadota</taxon>
        <taxon>Gammaproteobacteria</taxon>
        <taxon>Cellvibrionales</taxon>
        <taxon>Cellvibrionaceae</taxon>
        <taxon>Cellvibrio</taxon>
    </lineage>
</organism>
<dbReference type="CDD" id="cd19095">
    <property type="entry name" value="AKR_PA4992-like"/>
    <property type="match status" value="1"/>
</dbReference>
<dbReference type="HOGENOM" id="CLU_023205_2_3_6"/>
<keyword evidence="3" id="KW-1185">Reference proteome</keyword>
<dbReference type="InterPro" id="IPR053135">
    <property type="entry name" value="AKR2_Oxidoreductase"/>
</dbReference>
<feature type="domain" description="NADP-dependent oxidoreductase" evidence="1">
    <location>
        <begin position="17"/>
        <end position="220"/>
    </location>
</feature>
<dbReference type="SUPFAM" id="SSF51430">
    <property type="entry name" value="NAD(P)-linked oxidoreductase"/>
    <property type="match status" value="1"/>
</dbReference>
<dbReference type="Gene3D" id="3.20.20.100">
    <property type="entry name" value="NADP-dependent oxidoreductase domain"/>
    <property type="match status" value="1"/>
</dbReference>
<dbReference type="AlphaFoldDB" id="B3PK84"/>
<evidence type="ECO:0000259" key="1">
    <source>
        <dbReference type="Pfam" id="PF00248"/>
    </source>
</evidence>
<dbReference type="Proteomes" id="UP000001036">
    <property type="component" value="Chromosome"/>
</dbReference>
<name>B3PK84_CELJU</name>
<dbReference type="RefSeq" id="WP_012486409.1">
    <property type="nucleotide sequence ID" value="NC_010995.1"/>
</dbReference>
<dbReference type="STRING" id="498211.CJA_0746"/>
<dbReference type="EMBL" id="CP000934">
    <property type="protein sequence ID" value="ACE86071.1"/>
    <property type="molecule type" value="Genomic_DNA"/>
</dbReference>
<dbReference type="KEGG" id="cja:CJA_0746"/>